<dbReference type="InterPro" id="IPR006504">
    <property type="entry name" value="Tscrpt_reg_Spx/MgsR"/>
</dbReference>
<protein>
    <submittedName>
        <fullName evidence="2">Arsenate reductase family protein</fullName>
    </submittedName>
</protein>
<dbReference type="SUPFAM" id="SSF52833">
    <property type="entry name" value="Thioredoxin-like"/>
    <property type="match status" value="1"/>
</dbReference>
<accession>A0A7G9RZT3</accession>
<dbReference type="Gene3D" id="3.40.30.10">
    <property type="entry name" value="Glutaredoxin"/>
    <property type="match status" value="1"/>
</dbReference>
<dbReference type="RefSeq" id="WP_187534234.1">
    <property type="nucleotide sequence ID" value="NZ_CBCSHU010000001.1"/>
</dbReference>
<dbReference type="PROSITE" id="PS51353">
    <property type="entry name" value="ARSC"/>
    <property type="match status" value="1"/>
</dbReference>
<dbReference type="InterPro" id="IPR036249">
    <property type="entry name" value="Thioredoxin-like_sf"/>
</dbReference>
<dbReference type="NCBIfam" id="TIGR01617">
    <property type="entry name" value="arsC_related"/>
    <property type="match status" value="1"/>
</dbReference>
<evidence type="ECO:0000313" key="3">
    <source>
        <dbReference type="Proteomes" id="UP000515928"/>
    </source>
</evidence>
<evidence type="ECO:0000313" key="2">
    <source>
        <dbReference type="EMBL" id="QNN61108.1"/>
    </source>
</evidence>
<keyword evidence="3" id="KW-1185">Reference proteome</keyword>
<dbReference type="KEGG" id="eio:H9L01_01725"/>
<gene>
    <name evidence="2" type="ORF">H9L01_01725</name>
</gene>
<dbReference type="CDD" id="cd03036">
    <property type="entry name" value="ArsC_like"/>
    <property type="match status" value="1"/>
</dbReference>
<organism evidence="2 3">
    <name type="scientific">Erysipelothrix inopinata</name>
    <dbReference type="NCBI Taxonomy" id="225084"/>
    <lineage>
        <taxon>Bacteria</taxon>
        <taxon>Bacillati</taxon>
        <taxon>Bacillota</taxon>
        <taxon>Erysipelotrichia</taxon>
        <taxon>Erysipelotrichales</taxon>
        <taxon>Erysipelotrichaceae</taxon>
        <taxon>Erysipelothrix</taxon>
    </lineage>
</organism>
<dbReference type="EMBL" id="CP060715">
    <property type="protein sequence ID" value="QNN61108.1"/>
    <property type="molecule type" value="Genomic_DNA"/>
</dbReference>
<evidence type="ECO:0000256" key="1">
    <source>
        <dbReference type="PROSITE-ProRule" id="PRU01282"/>
    </source>
</evidence>
<dbReference type="PANTHER" id="PTHR30041:SF8">
    <property type="entry name" value="PROTEIN YFFB"/>
    <property type="match status" value="1"/>
</dbReference>
<comment type="similarity">
    <text evidence="1">Belongs to the ArsC family.</text>
</comment>
<sequence length="117" mass="13804">MKPLFIYYPKCSTCKRAIKFLEDNNIDVEYRDIMLENPTKEELKKWLEISGLPIKRFYNTSGIVYREMNLKEKLPQMSDDEALELLSTTGRLVRRPLLIGDHGVFVGFHQEMYETLV</sequence>
<dbReference type="PANTHER" id="PTHR30041">
    <property type="entry name" value="ARSENATE REDUCTASE"/>
    <property type="match status" value="1"/>
</dbReference>
<dbReference type="Pfam" id="PF03960">
    <property type="entry name" value="ArsC"/>
    <property type="match status" value="1"/>
</dbReference>
<reference evidence="2 3" key="1">
    <citation type="submission" date="2020-08" db="EMBL/GenBank/DDBJ databases">
        <title>Genome sequence of Erysipelothrix inopinata DSM 15511T.</title>
        <authorList>
            <person name="Hyun D.-W."/>
            <person name="Bae J.-W."/>
        </authorList>
    </citation>
    <scope>NUCLEOTIDE SEQUENCE [LARGE SCALE GENOMIC DNA]</scope>
    <source>
        <strain evidence="2 3">DSM 15511</strain>
    </source>
</reference>
<proteinExistence type="inferred from homology"/>
<name>A0A7G9RZT3_9FIRM</name>
<dbReference type="AlphaFoldDB" id="A0A7G9RZT3"/>
<dbReference type="InterPro" id="IPR006660">
    <property type="entry name" value="Arsenate_reductase-like"/>
</dbReference>
<dbReference type="Proteomes" id="UP000515928">
    <property type="component" value="Chromosome"/>
</dbReference>